<dbReference type="AlphaFoldDB" id="A0A9W8AFQ1"/>
<dbReference type="EMBL" id="JANBPT010000162">
    <property type="protein sequence ID" value="KAJ1926570.1"/>
    <property type="molecule type" value="Genomic_DNA"/>
</dbReference>
<keyword evidence="3" id="KW-1185">Reference proteome</keyword>
<comment type="caution">
    <text evidence="2">The sequence shown here is derived from an EMBL/GenBank/DDBJ whole genome shotgun (WGS) entry which is preliminary data.</text>
</comment>
<proteinExistence type="predicted"/>
<feature type="compositionally biased region" description="Low complexity" evidence="1">
    <location>
        <begin position="99"/>
        <end position="111"/>
    </location>
</feature>
<feature type="compositionally biased region" description="Low complexity" evidence="1">
    <location>
        <begin position="71"/>
        <end position="86"/>
    </location>
</feature>
<organism evidence="2 3">
    <name type="scientific">Tieghemiomyces parasiticus</name>
    <dbReference type="NCBI Taxonomy" id="78921"/>
    <lineage>
        <taxon>Eukaryota</taxon>
        <taxon>Fungi</taxon>
        <taxon>Fungi incertae sedis</taxon>
        <taxon>Zoopagomycota</taxon>
        <taxon>Kickxellomycotina</taxon>
        <taxon>Dimargaritomycetes</taxon>
        <taxon>Dimargaritales</taxon>
        <taxon>Dimargaritaceae</taxon>
        <taxon>Tieghemiomyces</taxon>
    </lineage>
</organism>
<accession>A0A9W8AFQ1</accession>
<evidence type="ECO:0000313" key="2">
    <source>
        <dbReference type="EMBL" id="KAJ1926570.1"/>
    </source>
</evidence>
<dbReference type="Gene3D" id="1.20.120.1490">
    <property type="match status" value="1"/>
</dbReference>
<feature type="compositionally biased region" description="Basic and acidic residues" evidence="1">
    <location>
        <begin position="112"/>
        <end position="123"/>
    </location>
</feature>
<evidence type="ECO:0000313" key="3">
    <source>
        <dbReference type="Proteomes" id="UP001150569"/>
    </source>
</evidence>
<dbReference type="Proteomes" id="UP001150569">
    <property type="component" value="Unassembled WGS sequence"/>
</dbReference>
<protein>
    <submittedName>
        <fullName evidence="2">Uncharacterized protein</fullName>
    </submittedName>
</protein>
<reference evidence="2" key="1">
    <citation type="submission" date="2022-07" db="EMBL/GenBank/DDBJ databases">
        <title>Phylogenomic reconstructions and comparative analyses of Kickxellomycotina fungi.</title>
        <authorList>
            <person name="Reynolds N.K."/>
            <person name="Stajich J.E."/>
            <person name="Barry K."/>
            <person name="Grigoriev I.V."/>
            <person name="Crous P."/>
            <person name="Smith M.E."/>
        </authorList>
    </citation>
    <scope>NUCLEOTIDE SEQUENCE</scope>
    <source>
        <strain evidence="2">RSA 861</strain>
    </source>
</reference>
<feature type="region of interest" description="Disordered" evidence="1">
    <location>
        <begin position="1"/>
        <end position="132"/>
    </location>
</feature>
<evidence type="ECO:0000256" key="1">
    <source>
        <dbReference type="SAM" id="MobiDB-lite"/>
    </source>
</evidence>
<gene>
    <name evidence="2" type="ORF">IWQ60_003686</name>
</gene>
<sequence>MGALSSCIRPDKGHRSGGGRTLGSADPPTPAPKQAAGHPMQDLSSGPLKATPPPNATRPAAVSAKQPDRGALLAAAEKRAQASQKRGLNSSTGPGKIAQKLTEQQQKTTKQLQEEDYQRERIAAETQAWKAD</sequence>
<name>A0A9W8AFQ1_9FUNG</name>